<accession>A0AAD4YHJ1</accession>
<evidence type="ECO:0000313" key="2">
    <source>
        <dbReference type="Proteomes" id="UP001214576"/>
    </source>
</evidence>
<proteinExistence type="predicted"/>
<dbReference type="EMBL" id="JAKZEL010000001">
    <property type="protein sequence ID" value="KAI4548574.1"/>
    <property type="molecule type" value="Genomic_DNA"/>
</dbReference>
<sequence length="276" mass="30210">MLFSTTEPAVILSKDIAVSPFLGAPATSKRVNISSLAEQQSWRAARRGRLGHVGAPGAQIDRLIFYGHAESKKSFEKDNTGVTSHVCLLGWKLEIVLGTGFPLIPEETIWLCGCLKIVTGGFPGATVVMNLLANAGDKRPLQVAVRLCILLYSMVQSTTVQYLYFKPRMSRSKCKSSGDIAGTTVLFKDSLMKKLIKYNPKYEFTTLEPSGQLNIDFKSNRKPKASKQIAHLLGEENLASGIECGQRKRVTLQGINPSRYHLTHVVKVGITSDNSG</sequence>
<evidence type="ECO:0000313" key="1">
    <source>
        <dbReference type="EMBL" id="KAI4548574.1"/>
    </source>
</evidence>
<dbReference type="Proteomes" id="UP001214576">
    <property type="component" value="Unassembled WGS sequence"/>
</dbReference>
<gene>
    <name evidence="1" type="ORF">MG293_000904</name>
</gene>
<keyword evidence="2" id="KW-1185">Reference proteome</keyword>
<name>A0AAD4YHJ1_OVIAM</name>
<comment type="caution">
    <text evidence="1">The sequence shown here is derived from an EMBL/GenBank/DDBJ whole genome shotgun (WGS) entry which is preliminary data.</text>
</comment>
<organism evidence="1 2">
    <name type="scientific">Ovis ammon polii</name>
    <dbReference type="NCBI Taxonomy" id="230172"/>
    <lineage>
        <taxon>Eukaryota</taxon>
        <taxon>Metazoa</taxon>
        <taxon>Chordata</taxon>
        <taxon>Craniata</taxon>
        <taxon>Vertebrata</taxon>
        <taxon>Euteleostomi</taxon>
        <taxon>Mammalia</taxon>
        <taxon>Eutheria</taxon>
        <taxon>Laurasiatheria</taxon>
        <taxon>Artiodactyla</taxon>
        <taxon>Ruminantia</taxon>
        <taxon>Pecora</taxon>
        <taxon>Bovidae</taxon>
        <taxon>Caprinae</taxon>
        <taxon>Ovis</taxon>
    </lineage>
</organism>
<dbReference type="AlphaFoldDB" id="A0AAD4YHJ1"/>
<protein>
    <submittedName>
        <fullName evidence="1">Uncharacterized protein</fullName>
    </submittedName>
</protein>
<reference evidence="1" key="1">
    <citation type="submission" date="2022-03" db="EMBL/GenBank/DDBJ databases">
        <title>Genomic analyses of argali, domestic sheep and their hybrids provide insights into chromosomal evolution, heterosis and genetic basis of agronomic traits.</title>
        <authorList>
            <person name="Li M."/>
        </authorList>
    </citation>
    <scope>NUCLEOTIDE SEQUENCE</scope>
    <source>
        <strain evidence="1">CAU-MHL-2022a</strain>
        <tissue evidence="1">Skin</tissue>
    </source>
</reference>